<keyword evidence="3" id="KW-1185">Reference proteome</keyword>
<feature type="compositionally biased region" description="Low complexity" evidence="1">
    <location>
        <begin position="65"/>
        <end position="81"/>
    </location>
</feature>
<dbReference type="EMBL" id="LGRX02022642">
    <property type="protein sequence ID" value="KAK3255415.1"/>
    <property type="molecule type" value="Genomic_DNA"/>
</dbReference>
<feature type="region of interest" description="Disordered" evidence="1">
    <location>
        <begin position="1"/>
        <end position="28"/>
    </location>
</feature>
<evidence type="ECO:0000313" key="2">
    <source>
        <dbReference type="EMBL" id="KAK3255415.1"/>
    </source>
</evidence>
<comment type="caution">
    <text evidence="2">The sequence shown here is derived from an EMBL/GenBank/DDBJ whole genome shotgun (WGS) entry which is preliminary data.</text>
</comment>
<dbReference type="Proteomes" id="UP001190700">
    <property type="component" value="Unassembled WGS sequence"/>
</dbReference>
<feature type="compositionally biased region" description="Polar residues" evidence="1">
    <location>
        <begin position="1"/>
        <end position="12"/>
    </location>
</feature>
<reference evidence="2 3" key="1">
    <citation type="journal article" date="2015" name="Genome Biol. Evol.">
        <title>Comparative Genomics of a Bacterivorous Green Alga Reveals Evolutionary Causalities and Consequences of Phago-Mixotrophic Mode of Nutrition.</title>
        <authorList>
            <person name="Burns J.A."/>
            <person name="Paasch A."/>
            <person name="Narechania A."/>
            <person name="Kim E."/>
        </authorList>
    </citation>
    <scope>NUCLEOTIDE SEQUENCE [LARGE SCALE GENOMIC DNA]</scope>
    <source>
        <strain evidence="2 3">PLY_AMNH</strain>
    </source>
</reference>
<proteinExistence type="predicted"/>
<feature type="region of interest" description="Disordered" evidence="1">
    <location>
        <begin position="61"/>
        <end position="83"/>
    </location>
</feature>
<dbReference type="AlphaFoldDB" id="A0AAE0F9D1"/>
<evidence type="ECO:0000256" key="1">
    <source>
        <dbReference type="SAM" id="MobiDB-lite"/>
    </source>
</evidence>
<accession>A0AAE0F9D1</accession>
<evidence type="ECO:0000313" key="3">
    <source>
        <dbReference type="Proteomes" id="UP001190700"/>
    </source>
</evidence>
<protein>
    <submittedName>
        <fullName evidence="2">Uncharacterized protein</fullName>
    </submittedName>
</protein>
<name>A0AAE0F9D1_9CHLO</name>
<gene>
    <name evidence="2" type="ORF">CYMTET_35400</name>
</gene>
<sequence>MSGSSEARCQTETCRDGADEQAPVRPNVKRNLRVPLSISVDTQQVEKTAIPPLVLDVTPFHGGVPTSSTPTSESTTSAATPGGIMVPTSAVSSWKGPTLQAHGKQHGILTPYAHDLAVCLRQEIHRRIDSHHQSLNTLFDAMQFKSSSSEPEDLVLLMNSMPSTLHGD</sequence>
<organism evidence="2 3">
    <name type="scientific">Cymbomonas tetramitiformis</name>
    <dbReference type="NCBI Taxonomy" id="36881"/>
    <lineage>
        <taxon>Eukaryota</taxon>
        <taxon>Viridiplantae</taxon>
        <taxon>Chlorophyta</taxon>
        <taxon>Pyramimonadophyceae</taxon>
        <taxon>Pyramimonadales</taxon>
        <taxon>Pyramimonadaceae</taxon>
        <taxon>Cymbomonas</taxon>
    </lineage>
</organism>